<reference evidence="3" key="1">
    <citation type="submission" date="2017-02" db="UniProtKB">
        <authorList>
            <consortium name="WormBaseParasite"/>
        </authorList>
    </citation>
    <scope>IDENTIFICATION</scope>
</reference>
<accession>A0A0N4Z9Z4</accession>
<dbReference type="Proteomes" id="UP000038045">
    <property type="component" value="Unplaced"/>
</dbReference>
<proteinExistence type="predicted"/>
<keyword evidence="2" id="KW-1185">Reference proteome</keyword>
<sequence>MESSGKFDFISRDIGDIQLLKHDPRECYSTPEGLAFIEMYKKWRIEVCKPVFDKMCNKLRSDRSLMKAKVSEIESILKQKKCTVDEGILQNVNAASKHTCPEPHYALCGNGCNKKYRRTSFIRKVVANQNKEKALKAKIEREKRHQAVQKRRKEDGVGIGSNDSSGTKESTGKGPHRYSRTFMDKKVNVCGGKPKLAVKKPVPVKKVVPVDKVSTLKQKVVEPCQSSSKPPKVHLKMVVGKKKSSVKGILKKNKTPNTTFNKTVQFNESVFDVEKVSIHDATCVVYNFDEKKVPLWATEKYINATSEENLSLELLNFDIHILTIH</sequence>
<name>A0A0N4Z9Z4_PARTI</name>
<evidence type="ECO:0000256" key="1">
    <source>
        <dbReference type="SAM" id="MobiDB-lite"/>
    </source>
</evidence>
<organism evidence="2 3">
    <name type="scientific">Parastrongyloides trichosuri</name>
    <name type="common">Possum-specific nematode worm</name>
    <dbReference type="NCBI Taxonomy" id="131310"/>
    <lineage>
        <taxon>Eukaryota</taxon>
        <taxon>Metazoa</taxon>
        <taxon>Ecdysozoa</taxon>
        <taxon>Nematoda</taxon>
        <taxon>Chromadorea</taxon>
        <taxon>Rhabditida</taxon>
        <taxon>Tylenchina</taxon>
        <taxon>Panagrolaimomorpha</taxon>
        <taxon>Strongyloidoidea</taxon>
        <taxon>Strongyloididae</taxon>
        <taxon>Parastrongyloides</taxon>
    </lineage>
</organism>
<protein>
    <submittedName>
        <fullName evidence="3">Doublecortin domain-containing protein</fullName>
    </submittedName>
</protein>
<dbReference type="AlphaFoldDB" id="A0A0N4Z9Z4"/>
<evidence type="ECO:0000313" key="2">
    <source>
        <dbReference type="Proteomes" id="UP000038045"/>
    </source>
</evidence>
<feature type="region of interest" description="Disordered" evidence="1">
    <location>
        <begin position="138"/>
        <end position="179"/>
    </location>
</feature>
<evidence type="ECO:0000313" key="3">
    <source>
        <dbReference type="WBParaSite" id="PTRK_0000420200.1"/>
    </source>
</evidence>
<dbReference type="WBParaSite" id="PTRK_0000420200.1">
    <property type="protein sequence ID" value="PTRK_0000420200.1"/>
    <property type="gene ID" value="PTRK_0000420200"/>
</dbReference>